<comment type="caution">
    <text evidence="1">The sequence shown here is derived from an EMBL/GenBank/DDBJ whole genome shotgun (WGS) entry which is preliminary data.</text>
</comment>
<proteinExistence type="predicted"/>
<evidence type="ECO:0000313" key="2">
    <source>
        <dbReference type="Proteomes" id="UP000835052"/>
    </source>
</evidence>
<dbReference type="Proteomes" id="UP000835052">
    <property type="component" value="Unassembled WGS sequence"/>
</dbReference>
<accession>A0A8S1HPZ1</accession>
<sequence length="207" mass="23446">MPTLDISKLYGIRVRNDDETLEPTSKTMRLIDAIEMAIGPNAFLDLTKAAEIAHFVQKLPILHFFDIISERKLPEKELPLSVSFRHTPQNVLVKKCDYYPTARGDKTLAEHYRSHDLHRLSYPTSLVVFTKTMTPIPIEILYIHFCAVPRLGFHDFWPPVVAAPVNQDVERPGRVAVVPLPVRPVPVRGPVVFEPAQSAYVPGRHPN</sequence>
<organism evidence="1 2">
    <name type="scientific">Caenorhabditis auriculariae</name>
    <dbReference type="NCBI Taxonomy" id="2777116"/>
    <lineage>
        <taxon>Eukaryota</taxon>
        <taxon>Metazoa</taxon>
        <taxon>Ecdysozoa</taxon>
        <taxon>Nematoda</taxon>
        <taxon>Chromadorea</taxon>
        <taxon>Rhabditida</taxon>
        <taxon>Rhabditina</taxon>
        <taxon>Rhabditomorpha</taxon>
        <taxon>Rhabditoidea</taxon>
        <taxon>Rhabditidae</taxon>
        <taxon>Peloderinae</taxon>
        <taxon>Caenorhabditis</taxon>
    </lineage>
</organism>
<protein>
    <submittedName>
        <fullName evidence="1">Uncharacterized protein</fullName>
    </submittedName>
</protein>
<name>A0A8S1HPZ1_9PELO</name>
<reference evidence="1" key="1">
    <citation type="submission" date="2020-10" db="EMBL/GenBank/DDBJ databases">
        <authorList>
            <person name="Kikuchi T."/>
        </authorList>
    </citation>
    <scope>NUCLEOTIDE SEQUENCE</scope>
    <source>
        <strain evidence="1">NKZ352</strain>
    </source>
</reference>
<evidence type="ECO:0000313" key="1">
    <source>
        <dbReference type="EMBL" id="CAD6197295.1"/>
    </source>
</evidence>
<keyword evidence="2" id="KW-1185">Reference proteome</keyword>
<dbReference type="AlphaFoldDB" id="A0A8S1HPZ1"/>
<dbReference type="EMBL" id="CAJGYM010000090">
    <property type="protein sequence ID" value="CAD6197295.1"/>
    <property type="molecule type" value="Genomic_DNA"/>
</dbReference>
<gene>
    <name evidence="1" type="ORF">CAUJ_LOCUS13204</name>
</gene>